<dbReference type="GO" id="GO:0016887">
    <property type="term" value="F:ATP hydrolysis activity"/>
    <property type="evidence" value="ECO:0007669"/>
    <property type="project" value="InterPro"/>
</dbReference>
<evidence type="ECO:0000256" key="3">
    <source>
        <dbReference type="ARBA" id="ARBA00022840"/>
    </source>
</evidence>
<dbReference type="PROSITE" id="PS00211">
    <property type="entry name" value="ABC_TRANSPORTER_1"/>
    <property type="match status" value="1"/>
</dbReference>
<keyword evidence="1" id="KW-0813">Transport</keyword>
<dbReference type="InterPro" id="IPR003593">
    <property type="entry name" value="AAA+_ATPase"/>
</dbReference>
<dbReference type="OrthoDB" id="8773773at2"/>
<keyword evidence="6" id="KW-1185">Reference proteome</keyword>
<dbReference type="EMBL" id="SOAW01000001">
    <property type="protein sequence ID" value="TDT34154.1"/>
    <property type="molecule type" value="Genomic_DNA"/>
</dbReference>
<dbReference type="RefSeq" id="WP_133754568.1">
    <property type="nucleotide sequence ID" value="NZ_SOAW01000001.1"/>
</dbReference>
<dbReference type="SUPFAM" id="SSF52540">
    <property type="entry name" value="P-loop containing nucleoside triphosphate hydrolases"/>
    <property type="match status" value="1"/>
</dbReference>
<protein>
    <submittedName>
        <fullName evidence="5">NitT/TauT family transport system ATP-binding protein</fullName>
    </submittedName>
</protein>
<evidence type="ECO:0000259" key="4">
    <source>
        <dbReference type="PROSITE" id="PS50893"/>
    </source>
</evidence>
<gene>
    <name evidence="5" type="ORF">CLV29_1808</name>
</gene>
<dbReference type="InterPro" id="IPR003439">
    <property type="entry name" value="ABC_transporter-like_ATP-bd"/>
</dbReference>
<dbReference type="SMART" id="SM00382">
    <property type="entry name" value="AAA"/>
    <property type="match status" value="1"/>
</dbReference>
<dbReference type="Gene3D" id="3.40.50.300">
    <property type="entry name" value="P-loop containing nucleotide triphosphate hydrolases"/>
    <property type="match status" value="1"/>
</dbReference>
<comment type="caution">
    <text evidence="5">The sequence shown here is derived from an EMBL/GenBank/DDBJ whole genome shotgun (WGS) entry which is preliminary data.</text>
</comment>
<dbReference type="AlphaFoldDB" id="A0A4R7JA17"/>
<keyword evidence="3 5" id="KW-0067">ATP-binding</keyword>
<dbReference type="Proteomes" id="UP000295371">
    <property type="component" value="Unassembled WGS sequence"/>
</dbReference>
<proteinExistence type="predicted"/>
<name>A0A4R7JA17_9ACTN</name>
<dbReference type="InterPro" id="IPR050166">
    <property type="entry name" value="ABC_transporter_ATP-bind"/>
</dbReference>
<keyword evidence="2" id="KW-0547">Nucleotide-binding</keyword>
<evidence type="ECO:0000313" key="5">
    <source>
        <dbReference type="EMBL" id="TDT34154.1"/>
    </source>
</evidence>
<accession>A0A4R7JA17</accession>
<dbReference type="PROSITE" id="PS50893">
    <property type="entry name" value="ABC_TRANSPORTER_2"/>
    <property type="match status" value="1"/>
</dbReference>
<dbReference type="InterPro" id="IPR027417">
    <property type="entry name" value="P-loop_NTPase"/>
</dbReference>
<feature type="domain" description="ABC transporter" evidence="4">
    <location>
        <begin position="11"/>
        <end position="254"/>
    </location>
</feature>
<evidence type="ECO:0000313" key="6">
    <source>
        <dbReference type="Proteomes" id="UP000295371"/>
    </source>
</evidence>
<reference evidence="5 6" key="1">
    <citation type="submission" date="2019-03" db="EMBL/GenBank/DDBJ databases">
        <title>Genomic Encyclopedia of Archaeal and Bacterial Type Strains, Phase II (KMG-II): from individual species to whole genera.</title>
        <authorList>
            <person name="Goeker M."/>
        </authorList>
    </citation>
    <scope>NUCLEOTIDE SEQUENCE [LARGE SCALE GENOMIC DNA]</scope>
    <source>
        <strain evidence="5 6">DSM 24323</strain>
    </source>
</reference>
<dbReference type="PANTHER" id="PTHR42788:SF20">
    <property type="entry name" value="ABC TRANSPORTER ATP-BINDING PROTEIN"/>
    <property type="match status" value="1"/>
</dbReference>
<dbReference type="GO" id="GO:0005524">
    <property type="term" value="F:ATP binding"/>
    <property type="evidence" value="ECO:0007669"/>
    <property type="project" value="UniProtKB-KW"/>
</dbReference>
<evidence type="ECO:0000256" key="2">
    <source>
        <dbReference type="ARBA" id="ARBA00022741"/>
    </source>
</evidence>
<dbReference type="InterPro" id="IPR017871">
    <property type="entry name" value="ABC_transporter-like_CS"/>
</dbReference>
<dbReference type="PANTHER" id="PTHR42788">
    <property type="entry name" value="TAURINE IMPORT ATP-BINDING PROTEIN-RELATED"/>
    <property type="match status" value="1"/>
</dbReference>
<dbReference type="CDD" id="cd03293">
    <property type="entry name" value="ABC_NrtD_SsuB_transporters"/>
    <property type="match status" value="1"/>
</dbReference>
<organism evidence="5 6">
    <name type="scientific">Naumannella halotolerans</name>
    <dbReference type="NCBI Taxonomy" id="993414"/>
    <lineage>
        <taxon>Bacteria</taxon>
        <taxon>Bacillati</taxon>
        <taxon>Actinomycetota</taxon>
        <taxon>Actinomycetes</taxon>
        <taxon>Propionibacteriales</taxon>
        <taxon>Propionibacteriaceae</taxon>
        <taxon>Naumannella</taxon>
    </lineage>
</organism>
<sequence>MSAAHDRPTAVRVTHVSKTYSDGERPVTALADVGLDIGRGEFVSIIGPSGCGKSTLLRMAAGLERPDRGAVEVFGLGPAEAGEAKLLGLVPQRPALLPWLDVGSNIALPLRLNPAAARRRAELSTVPKSGDLDVTELLRAAGLAGTEKLLPHELSGGMQQRVAVVRAFALQPAVLLMDEPFSALDEFTRESLQGQLLSIWAEFSTTVIFVTHSVTEAVRLSDSVVVMAPGRIIDRIDIDLDHPRNGEQLQSARFHHYEDLLRSRLQSAWRESARGTEAPEAPR</sequence>
<dbReference type="Pfam" id="PF00005">
    <property type="entry name" value="ABC_tran"/>
    <property type="match status" value="1"/>
</dbReference>
<evidence type="ECO:0000256" key="1">
    <source>
        <dbReference type="ARBA" id="ARBA00022448"/>
    </source>
</evidence>